<organism evidence="1 2">
    <name type="scientific">Amycolatopsis echigonensis</name>
    <dbReference type="NCBI Taxonomy" id="2576905"/>
    <lineage>
        <taxon>Bacteria</taxon>
        <taxon>Bacillati</taxon>
        <taxon>Actinomycetota</taxon>
        <taxon>Actinomycetes</taxon>
        <taxon>Pseudonocardiales</taxon>
        <taxon>Pseudonocardiaceae</taxon>
        <taxon>Amycolatopsis</taxon>
    </lineage>
</organism>
<sequence length="78" mass="7853">MTNTECRCLCAPAGHHASNCAGLARPGKFVPLAGAQPSARVPACGPCHRATMTAAVGFVPVPARGRMVARLGIRSGAA</sequence>
<reference evidence="1 2" key="1">
    <citation type="submission" date="2020-08" db="EMBL/GenBank/DDBJ databases">
        <title>Amycolatopsis echigonensis JCM 21831.</title>
        <authorList>
            <person name="Tedsree N."/>
            <person name="Kuncharoen N."/>
            <person name="Likhitwitayawuid K."/>
            <person name="Tanasupawat S."/>
        </authorList>
    </citation>
    <scope>NUCLEOTIDE SEQUENCE [LARGE SCALE GENOMIC DNA]</scope>
    <source>
        <strain evidence="1 2">JCM 21831</strain>
    </source>
</reference>
<protein>
    <submittedName>
        <fullName evidence="1">Uncharacterized protein</fullName>
    </submittedName>
</protein>
<proteinExistence type="predicted"/>
<dbReference type="Proteomes" id="UP000550260">
    <property type="component" value="Unassembled WGS sequence"/>
</dbReference>
<name>A0A8E1W8L0_9PSEU</name>
<dbReference type="AlphaFoldDB" id="A0A8E1W8L0"/>
<comment type="caution">
    <text evidence="1">The sequence shown here is derived from an EMBL/GenBank/DDBJ whole genome shotgun (WGS) entry which is preliminary data.</text>
</comment>
<dbReference type="RefSeq" id="WP_183127955.1">
    <property type="nucleotide sequence ID" value="NZ_JACJHR010000188.1"/>
</dbReference>
<gene>
    <name evidence="1" type="ORF">H5411_45975</name>
</gene>
<accession>A0A8E1W8L0</accession>
<evidence type="ECO:0000313" key="1">
    <source>
        <dbReference type="EMBL" id="MBB2506439.1"/>
    </source>
</evidence>
<evidence type="ECO:0000313" key="2">
    <source>
        <dbReference type="Proteomes" id="UP000550260"/>
    </source>
</evidence>
<dbReference type="EMBL" id="JACJHR010000188">
    <property type="protein sequence ID" value="MBB2506439.1"/>
    <property type="molecule type" value="Genomic_DNA"/>
</dbReference>